<feature type="transmembrane region" description="Helical" evidence="1">
    <location>
        <begin position="81"/>
        <end position="107"/>
    </location>
</feature>
<dbReference type="EMBL" id="AZBU02000011">
    <property type="protein sequence ID" value="TKR60387.1"/>
    <property type="molecule type" value="Genomic_DNA"/>
</dbReference>
<comment type="caution">
    <text evidence="2">The sequence shown here is derived from an EMBL/GenBank/DDBJ whole genome shotgun (WGS) entry which is preliminary data.</text>
</comment>
<feature type="transmembrane region" description="Helical" evidence="1">
    <location>
        <begin position="135"/>
        <end position="160"/>
    </location>
</feature>
<protein>
    <recommendedName>
        <fullName evidence="4">Transmembrane protein</fullName>
    </recommendedName>
</protein>
<feature type="transmembrane region" description="Helical" evidence="1">
    <location>
        <begin position="57"/>
        <end position="74"/>
    </location>
</feature>
<accession>A0A4U5LW43</accession>
<dbReference type="Proteomes" id="UP000298663">
    <property type="component" value="Unassembled WGS sequence"/>
</dbReference>
<reference evidence="2 3" key="2">
    <citation type="journal article" date="2019" name="G3 (Bethesda)">
        <title>Hybrid Assembly of the Genome of the Entomopathogenic Nematode Steinernema carpocapsae Identifies the X-Chromosome.</title>
        <authorList>
            <person name="Serra L."/>
            <person name="Macchietto M."/>
            <person name="Macias-Munoz A."/>
            <person name="McGill C.J."/>
            <person name="Rodriguez I.M."/>
            <person name="Rodriguez B."/>
            <person name="Murad R."/>
            <person name="Mortazavi A."/>
        </authorList>
    </citation>
    <scope>NUCLEOTIDE SEQUENCE [LARGE SCALE GENOMIC DNA]</scope>
    <source>
        <strain evidence="2 3">ALL</strain>
    </source>
</reference>
<proteinExistence type="predicted"/>
<gene>
    <name evidence="2" type="ORF">L596_027642</name>
</gene>
<evidence type="ECO:0000256" key="1">
    <source>
        <dbReference type="SAM" id="Phobius"/>
    </source>
</evidence>
<keyword evidence="3" id="KW-1185">Reference proteome</keyword>
<evidence type="ECO:0000313" key="3">
    <source>
        <dbReference type="Proteomes" id="UP000298663"/>
    </source>
</evidence>
<reference evidence="2 3" key="1">
    <citation type="journal article" date="2015" name="Genome Biol.">
        <title>Comparative genomics of Steinernema reveals deeply conserved gene regulatory networks.</title>
        <authorList>
            <person name="Dillman A.R."/>
            <person name="Macchietto M."/>
            <person name="Porter C.F."/>
            <person name="Rogers A."/>
            <person name="Williams B."/>
            <person name="Antoshechkin I."/>
            <person name="Lee M.M."/>
            <person name="Goodwin Z."/>
            <person name="Lu X."/>
            <person name="Lewis E.E."/>
            <person name="Goodrich-Blair H."/>
            <person name="Stock S.P."/>
            <person name="Adams B.J."/>
            <person name="Sternberg P.W."/>
            <person name="Mortazavi A."/>
        </authorList>
    </citation>
    <scope>NUCLEOTIDE SEQUENCE [LARGE SCALE GENOMIC DNA]</scope>
    <source>
        <strain evidence="2 3">ALL</strain>
    </source>
</reference>
<evidence type="ECO:0000313" key="2">
    <source>
        <dbReference type="EMBL" id="TKR60387.1"/>
    </source>
</evidence>
<sequence length="176" mass="19885">MLFLNPRPIDLENSEDGEFDEEVEDTRDHRNGITIASVMLYLILSGILALFCFPISLLALSVPVIAIVHTFIVVRGQKSDLVWPCVLLGFLGVLVKLAAIIVFLSLFDVFDRSHSKHGVLKPRHALESPQHHHKLIFFGIILVVEIVVVGISCCLQWHLVAFKKGLRTQKNQIRHY</sequence>
<keyword evidence="1" id="KW-1133">Transmembrane helix</keyword>
<name>A0A4U5LW43_STECR</name>
<evidence type="ECO:0008006" key="4">
    <source>
        <dbReference type="Google" id="ProtNLM"/>
    </source>
</evidence>
<dbReference type="AlphaFoldDB" id="A0A4U5LW43"/>
<dbReference type="OrthoDB" id="5847726at2759"/>
<keyword evidence="1" id="KW-0472">Membrane</keyword>
<organism evidence="2 3">
    <name type="scientific">Steinernema carpocapsae</name>
    <name type="common">Entomopathogenic nematode</name>
    <dbReference type="NCBI Taxonomy" id="34508"/>
    <lineage>
        <taxon>Eukaryota</taxon>
        <taxon>Metazoa</taxon>
        <taxon>Ecdysozoa</taxon>
        <taxon>Nematoda</taxon>
        <taxon>Chromadorea</taxon>
        <taxon>Rhabditida</taxon>
        <taxon>Tylenchina</taxon>
        <taxon>Panagrolaimomorpha</taxon>
        <taxon>Strongyloidoidea</taxon>
        <taxon>Steinernematidae</taxon>
        <taxon>Steinernema</taxon>
    </lineage>
</organism>
<keyword evidence="1" id="KW-0812">Transmembrane</keyword>